<dbReference type="InterPro" id="IPR029063">
    <property type="entry name" value="SAM-dependent_MTases_sf"/>
</dbReference>
<feature type="binding site" evidence="4">
    <location>
        <position position="362"/>
    </location>
    <ligand>
        <name>S-adenosyl-L-methionine</name>
        <dbReference type="ChEBI" id="CHEBI:59789"/>
    </ligand>
</feature>
<evidence type="ECO:0000256" key="6">
    <source>
        <dbReference type="SAM" id="MobiDB-lite"/>
    </source>
</evidence>
<dbReference type="SUPFAM" id="SSF50249">
    <property type="entry name" value="Nucleic acid-binding proteins"/>
    <property type="match status" value="1"/>
</dbReference>
<evidence type="ECO:0000256" key="2">
    <source>
        <dbReference type="ARBA" id="ARBA00022679"/>
    </source>
</evidence>
<feature type="active site" evidence="5">
    <location>
        <position position="437"/>
    </location>
</feature>
<dbReference type="Pfam" id="PF01938">
    <property type="entry name" value="TRAM"/>
    <property type="match status" value="1"/>
</dbReference>
<dbReference type="Pfam" id="PF05958">
    <property type="entry name" value="tRNA_U5-meth_tr"/>
    <property type="match status" value="1"/>
</dbReference>
<dbReference type="GO" id="GO:0070041">
    <property type="term" value="F:rRNA (uridine-C5-)-methyltransferase activity"/>
    <property type="evidence" value="ECO:0007669"/>
    <property type="project" value="UniProtKB-ARBA"/>
</dbReference>
<dbReference type="PROSITE" id="PS51687">
    <property type="entry name" value="SAM_MT_RNA_M5U"/>
    <property type="match status" value="1"/>
</dbReference>
<name>A0A1G6P6Q1_9FIRM</name>
<comment type="similarity">
    <text evidence="4">Belongs to the class I-like SAM-binding methyltransferase superfamily. RNA M5U methyltransferase family.</text>
</comment>
<keyword evidence="3 4" id="KW-0949">S-adenosyl-L-methionine</keyword>
<dbReference type="InterPro" id="IPR002792">
    <property type="entry name" value="TRAM_dom"/>
</dbReference>
<gene>
    <name evidence="8" type="ORF">SAMN04487864_1207</name>
</gene>
<feature type="compositionally biased region" description="Polar residues" evidence="6">
    <location>
        <begin position="14"/>
        <end position="32"/>
    </location>
</feature>
<feature type="active site" description="Nucleophile" evidence="4">
    <location>
        <position position="437"/>
    </location>
</feature>
<reference evidence="9" key="1">
    <citation type="submission" date="2016-10" db="EMBL/GenBank/DDBJ databases">
        <authorList>
            <person name="Varghese N."/>
            <person name="Submissions S."/>
        </authorList>
    </citation>
    <scope>NUCLEOTIDE SEQUENCE [LARGE SCALE GENOMIC DNA]</scope>
    <source>
        <strain evidence="9">DSM 11005</strain>
    </source>
</reference>
<feature type="compositionally biased region" description="Basic residues" evidence="6">
    <location>
        <begin position="1"/>
        <end position="11"/>
    </location>
</feature>
<dbReference type="InterPro" id="IPR012340">
    <property type="entry name" value="NA-bd_OB-fold"/>
</dbReference>
<dbReference type="PANTHER" id="PTHR11061">
    <property type="entry name" value="RNA M5U METHYLTRANSFERASE"/>
    <property type="match status" value="1"/>
</dbReference>
<dbReference type="GO" id="GO:0070475">
    <property type="term" value="P:rRNA base methylation"/>
    <property type="evidence" value="ECO:0007669"/>
    <property type="project" value="TreeGrafter"/>
</dbReference>
<feature type="region of interest" description="Disordered" evidence="6">
    <location>
        <begin position="1"/>
        <end position="32"/>
    </location>
</feature>
<dbReference type="FunFam" id="2.40.50.140:FF:000097">
    <property type="entry name" value="23S rRNA (uracil(1939)-C(5))-methyltransferase RlmD"/>
    <property type="match status" value="1"/>
</dbReference>
<keyword evidence="1 4" id="KW-0489">Methyltransferase</keyword>
<evidence type="ECO:0000256" key="1">
    <source>
        <dbReference type="ARBA" id="ARBA00022603"/>
    </source>
</evidence>
<dbReference type="FunFam" id="2.40.50.1070:FF:000003">
    <property type="entry name" value="23S rRNA (Uracil-5-)-methyltransferase RumA"/>
    <property type="match status" value="1"/>
</dbReference>
<protein>
    <submittedName>
        <fullName evidence="8">23S rRNA (Uracil1939-C5)-methyltransferase</fullName>
    </submittedName>
</protein>
<keyword evidence="9" id="KW-1185">Reference proteome</keyword>
<organism evidence="8 9">
    <name type="scientific">Succiniclasticum ruminis</name>
    <dbReference type="NCBI Taxonomy" id="40841"/>
    <lineage>
        <taxon>Bacteria</taxon>
        <taxon>Bacillati</taxon>
        <taxon>Bacillota</taxon>
        <taxon>Negativicutes</taxon>
        <taxon>Acidaminococcales</taxon>
        <taxon>Acidaminococcaceae</taxon>
        <taxon>Succiniclasticum</taxon>
    </lineage>
</organism>
<dbReference type="CDD" id="cd02440">
    <property type="entry name" value="AdoMet_MTases"/>
    <property type="match status" value="1"/>
</dbReference>
<feature type="binding site" evidence="4">
    <location>
        <position position="341"/>
    </location>
    <ligand>
        <name>S-adenosyl-L-methionine</name>
        <dbReference type="ChEBI" id="CHEBI:59789"/>
    </ligand>
</feature>
<dbReference type="RefSeq" id="WP_093731137.1">
    <property type="nucleotide sequence ID" value="NZ_FMYW01000020.1"/>
</dbReference>
<dbReference type="Proteomes" id="UP000198943">
    <property type="component" value="Unassembled WGS sequence"/>
</dbReference>
<dbReference type="InterPro" id="IPR010280">
    <property type="entry name" value="U5_MeTrfase_fam"/>
</dbReference>
<dbReference type="Gene3D" id="2.40.50.140">
    <property type="entry name" value="Nucleic acid-binding proteins"/>
    <property type="match status" value="1"/>
</dbReference>
<dbReference type="PROSITE" id="PS50926">
    <property type="entry name" value="TRAM"/>
    <property type="match status" value="1"/>
</dbReference>
<evidence type="ECO:0000313" key="8">
    <source>
        <dbReference type="EMBL" id="SDC75176.1"/>
    </source>
</evidence>
<proteinExistence type="inferred from homology"/>
<dbReference type="Gene3D" id="2.40.50.1070">
    <property type="match status" value="1"/>
</dbReference>
<feature type="binding site" evidence="4">
    <location>
        <position position="410"/>
    </location>
    <ligand>
        <name>S-adenosyl-L-methionine</name>
        <dbReference type="ChEBI" id="CHEBI:59789"/>
    </ligand>
</feature>
<dbReference type="AlphaFoldDB" id="A0A1G6P6Q1"/>
<dbReference type="NCBIfam" id="TIGR00479">
    <property type="entry name" value="rumA"/>
    <property type="match status" value="1"/>
</dbReference>
<sequence>MAKTTNHKKANKNQSEQNRSGSPKAASSFSVQKGQEMELTVTGLGSAGEGVGRFKDIAVFVPGALPGETVRAAAAFIKKSFIVGKLQEIITASPDRVEPVCPVYEACGGCQLQHLSYEAELKEKREQVKAALERIGHLRDIHVAPTIGSDQPLYYRNKMQFPVSGKRGKLQIGCFALNTHNVIDVTDCCIQKKKNNAIAAVVRKWMKQFKILPYDEDKGTGTVRHIMGRVGVHTGEIMVCLVTARDTVPHLKELVQMLKAEIPGVKSVVQNVNKRSTNVILGEKTRLIAGNPTIKDKIGPLKFNISAQSFFQVNSEQAEKLYNTALDFANLKGKETVVDLYCGTGTITLFMAQKAKRALGIEIVPSAIRDAKKNAQANHIENADFLLGDAAVEMPKLAAGGLRPDVVILDPPRAGCEERVLAAIVKVKPERVVYVSCNPATLARDLAYLHEHGFSIDRVQPCDMFSRTHHVETVVKLTRKK</sequence>
<dbReference type="EMBL" id="FMYW01000020">
    <property type="protein sequence ID" value="SDC75176.1"/>
    <property type="molecule type" value="Genomic_DNA"/>
</dbReference>
<dbReference type="PANTHER" id="PTHR11061:SF30">
    <property type="entry name" value="TRNA (URACIL(54)-C(5))-METHYLTRANSFERASE"/>
    <property type="match status" value="1"/>
</dbReference>
<feature type="binding site" evidence="4">
    <location>
        <position position="312"/>
    </location>
    <ligand>
        <name>S-adenosyl-L-methionine</name>
        <dbReference type="ChEBI" id="CHEBI:59789"/>
    </ligand>
</feature>
<dbReference type="SUPFAM" id="SSF53335">
    <property type="entry name" value="S-adenosyl-L-methionine-dependent methyltransferases"/>
    <property type="match status" value="1"/>
</dbReference>
<evidence type="ECO:0000259" key="7">
    <source>
        <dbReference type="PROSITE" id="PS50926"/>
    </source>
</evidence>
<dbReference type="Gene3D" id="3.40.50.150">
    <property type="entry name" value="Vaccinia Virus protein VP39"/>
    <property type="match status" value="1"/>
</dbReference>
<evidence type="ECO:0000256" key="4">
    <source>
        <dbReference type="PROSITE-ProRule" id="PRU01024"/>
    </source>
</evidence>
<feature type="domain" description="TRAM" evidence="7">
    <location>
        <begin position="30"/>
        <end position="88"/>
    </location>
</feature>
<evidence type="ECO:0000313" key="9">
    <source>
        <dbReference type="Proteomes" id="UP000198943"/>
    </source>
</evidence>
<dbReference type="OrthoDB" id="9804590at2"/>
<accession>A0A1G6P6Q1</accession>
<dbReference type="InterPro" id="IPR030390">
    <property type="entry name" value="MeTrfase_TrmA_AS"/>
</dbReference>
<dbReference type="PROSITE" id="PS01230">
    <property type="entry name" value="TRMA_1"/>
    <property type="match status" value="1"/>
</dbReference>
<keyword evidence="2 4" id="KW-0808">Transferase</keyword>
<evidence type="ECO:0000256" key="5">
    <source>
        <dbReference type="PROSITE-ProRule" id="PRU10015"/>
    </source>
</evidence>
<dbReference type="FunFam" id="3.40.50.150:FF:000009">
    <property type="entry name" value="23S rRNA (Uracil(1939)-C(5))-methyltransferase RlmD"/>
    <property type="match status" value="1"/>
</dbReference>
<evidence type="ECO:0000256" key="3">
    <source>
        <dbReference type="ARBA" id="ARBA00022691"/>
    </source>
</evidence>